<name>A0A0C5VQR6_9GAMM</name>
<dbReference type="SUPFAM" id="SSF53335">
    <property type="entry name" value="S-adenosyl-L-methionine-dependent methyltransferases"/>
    <property type="match status" value="1"/>
</dbReference>
<evidence type="ECO:0000259" key="1">
    <source>
        <dbReference type="Pfam" id="PF13649"/>
    </source>
</evidence>
<dbReference type="InterPro" id="IPR029063">
    <property type="entry name" value="SAM-dependent_MTases_sf"/>
</dbReference>
<dbReference type="OrthoDB" id="264333at2"/>
<dbReference type="EMBL" id="CP007142">
    <property type="protein sequence ID" value="AJQ92609.1"/>
    <property type="molecule type" value="Genomic_DNA"/>
</dbReference>
<dbReference type="KEGG" id="gsn:YC6258_00559"/>
<keyword evidence="2" id="KW-0489">Methyltransferase</keyword>
<reference evidence="2 3" key="1">
    <citation type="submission" date="2014-01" db="EMBL/GenBank/DDBJ databases">
        <title>Full genme sequencing of cellulolytic bacterium Gynuella sunshinyii YC6258T gen. nov., sp. nov.</title>
        <authorList>
            <person name="Khan H."/>
            <person name="Chung E.J."/>
            <person name="Chung Y.R."/>
        </authorList>
    </citation>
    <scope>NUCLEOTIDE SEQUENCE [LARGE SCALE GENOMIC DNA]</scope>
    <source>
        <strain evidence="2 3">YC6258</strain>
    </source>
</reference>
<keyword evidence="2" id="KW-0808">Transferase</keyword>
<dbReference type="InterPro" id="IPR041698">
    <property type="entry name" value="Methyltransf_25"/>
</dbReference>
<accession>A0A0C5VQR6</accession>
<dbReference type="InterPro" id="IPR019410">
    <property type="entry name" value="Methyltransf_16"/>
</dbReference>
<dbReference type="Proteomes" id="UP000032266">
    <property type="component" value="Chromosome"/>
</dbReference>
<dbReference type="GO" id="GO:0005840">
    <property type="term" value="C:ribosome"/>
    <property type="evidence" value="ECO:0007669"/>
    <property type="project" value="UniProtKB-KW"/>
</dbReference>
<feature type="domain" description="Methyltransferase" evidence="1">
    <location>
        <begin position="65"/>
        <end position="153"/>
    </location>
</feature>
<keyword evidence="2" id="KW-0689">Ribosomal protein</keyword>
<keyword evidence="3" id="KW-1185">Reference proteome</keyword>
<dbReference type="GO" id="GO:0008168">
    <property type="term" value="F:methyltransferase activity"/>
    <property type="evidence" value="ECO:0007669"/>
    <property type="project" value="UniProtKB-KW"/>
</dbReference>
<sequence>MPQYIKAPEKHIYRAYDIWLLQNKHRFVKQLQKFAQPDTHGDKTWDSSFLIMDYVTHHRPKKGRVLDVGCGWGPTAIYMAKQGHKVTGLDLDENVFPYLRVQAELNDVSIKEHLGAMNDIDDKKLSRFDIITGADICFWESLRDEWWKFINRAAKAGVKQVILADPGRSPFLELVEKCEKKFNTDYYHWYATEPKHFDGFLMIVNLV</sequence>
<evidence type="ECO:0000313" key="3">
    <source>
        <dbReference type="Proteomes" id="UP000032266"/>
    </source>
</evidence>
<dbReference type="STRING" id="1445510.YC6258_00559"/>
<dbReference type="Gene3D" id="3.40.50.150">
    <property type="entry name" value="Vaccinia Virus protein VP39"/>
    <property type="match status" value="1"/>
</dbReference>
<dbReference type="PANTHER" id="PTHR14614">
    <property type="entry name" value="HEPATOCELLULAR CARCINOMA-ASSOCIATED ANTIGEN"/>
    <property type="match status" value="1"/>
</dbReference>
<proteinExistence type="predicted"/>
<evidence type="ECO:0000313" key="2">
    <source>
        <dbReference type="EMBL" id="AJQ92609.1"/>
    </source>
</evidence>
<gene>
    <name evidence="2" type="ORF">YC6258_00559</name>
</gene>
<organism evidence="2 3">
    <name type="scientific">Gynuella sunshinyii YC6258</name>
    <dbReference type="NCBI Taxonomy" id="1445510"/>
    <lineage>
        <taxon>Bacteria</taxon>
        <taxon>Pseudomonadati</taxon>
        <taxon>Pseudomonadota</taxon>
        <taxon>Gammaproteobacteria</taxon>
        <taxon>Oceanospirillales</taxon>
        <taxon>Saccharospirillaceae</taxon>
        <taxon>Gynuella</taxon>
    </lineage>
</organism>
<keyword evidence="2" id="KW-0687">Ribonucleoprotein</keyword>
<dbReference type="RefSeq" id="WP_044615631.1">
    <property type="nucleotide sequence ID" value="NZ_CP007142.1"/>
</dbReference>
<dbReference type="CDD" id="cd02440">
    <property type="entry name" value="AdoMet_MTases"/>
    <property type="match status" value="1"/>
</dbReference>
<dbReference type="Pfam" id="PF13649">
    <property type="entry name" value="Methyltransf_25"/>
    <property type="match status" value="1"/>
</dbReference>
<dbReference type="GO" id="GO:0032259">
    <property type="term" value="P:methylation"/>
    <property type="evidence" value="ECO:0007669"/>
    <property type="project" value="UniProtKB-KW"/>
</dbReference>
<dbReference type="HOGENOM" id="CLU_088956_0_0_6"/>
<dbReference type="AlphaFoldDB" id="A0A0C5VQR6"/>
<protein>
    <submittedName>
        <fullName evidence="2">Ribosomal protein L11 methylase</fullName>
    </submittedName>
</protein>